<proteinExistence type="predicted"/>
<dbReference type="InterPro" id="IPR006439">
    <property type="entry name" value="HAD-SF_hydro_IA"/>
</dbReference>
<dbReference type="PRINTS" id="PR00413">
    <property type="entry name" value="HADHALOGNASE"/>
</dbReference>
<dbReference type="Proteomes" id="UP001197875">
    <property type="component" value="Unassembled WGS sequence"/>
</dbReference>
<dbReference type="SFLD" id="SFLDS00003">
    <property type="entry name" value="Haloacid_Dehalogenase"/>
    <property type="match status" value="1"/>
</dbReference>
<comment type="caution">
    <text evidence="1">The sequence shown here is derived from an EMBL/GenBank/DDBJ whole genome shotgun (WGS) entry which is preliminary data.</text>
</comment>
<dbReference type="EMBL" id="JAJEPR010000014">
    <property type="protein sequence ID" value="MCC2190106.1"/>
    <property type="molecule type" value="Genomic_DNA"/>
</dbReference>
<dbReference type="SFLD" id="SFLDG01129">
    <property type="entry name" value="C1.5:_HAD__Beta-PGM__Phosphata"/>
    <property type="match status" value="1"/>
</dbReference>
<accession>A0AAE3J6P3</accession>
<dbReference type="InterPro" id="IPR023214">
    <property type="entry name" value="HAD_sf"/>
</dbReference>
<dbReference type="NCBIfam" id="TIGR01509">
    <property type="entry name" value="HAD-SF-IA-v3"/>
    <property type="match status" value="1"/>
</dbReference>
<reference evidence="1 2" key="1">
    <citation type="submission" date="2021-10" db="EMBL/GenBank/DDBJ databases">
        <title>Anaerobic single-cell dispensing facilitates the cultivation of human gut bacteria.</title>
        <authorList>
            <person name="Afrizal A."/>
        </authorList>
    </citation>
    <scope>NUCLEOTIDE SEQUENCE [LARGE SCALE GENOMIC DNA]</scope>
    <source>
        <strain evidence="1 2">CLA-AA-H277</strain>
    </source>
</reference>
<dbReference type="RefSeq" id="WP_178045868.1">
    <property type="nucleotide sequence ID" value="NZ_JAJEPR010000014.1"/>
</dbReference>
<dbReference type="AlphaFoldDB" id="A0AAE3J6P3"/>
<dbReference type="PANTHER" id="PTHR18901:SF38">
    <property type="entry name" value="PSEUDOURIDINE-5'-PHOSPHATASE"/>
    <property type="match status" value="1"/>
</dbReference>
<protein>
    <submittedName>
        <fullName evidence="1">HAD family phosphatase</fullName>
    </submittedName>
</protein>
<dbReference type="Pfam" id="PF00702">
    <property type="entry name" value="Hydrolase"/>
    <property type="match status" value="1"/>
</dbReference>
<evidence type="ECO:0000313" key="1">
    <source>
        <dbReference type="EMBL" id="MCC2190106.1"/>
    </source>
</evidence>
<dbReference type="CDD" id="cd07505">
    <property type="entry name" value="HAD_BPGM-like"/>
    <property type="match status" value="1"/>
</dbReference>
<keyword evidence="2" id="KW-1185">Reference proteome</keyword>
<dbReference type="Gene3D" id="3.40.50.1000">
    <property type="entry name" value="HAD superfamily/HAD-like"/>
    <property type="match status" value="1"/>
</dbReference>
<dbReference type="GO" id="GO:0016791">
    <property type="term" value="F:phosphatase activity"/>
    <property type="evidence" value="ECO:0007669"/>
    <property type="project" value="TreeGrafter"/>
</dbReference>
<dbReference type="PANTHER" id="PTHR18901">
    <property type="entry name" value="2-DEOXYGLUCOSE-6-PHOSPHATE PHOSPHATASE 2"/>
    <property type="match status" value="1"/>
</dbReference>
<dbReference type="InterPro" id="IPR023198">
    <property type="entry name" value="PGP-like_dom2"/>
</dbReference>
<dbReference type="Gene3D" id="1.10.150.240">
    <property type="entry name" value="Putative phosphatase, domain 2"/>
    <property type="match status" value="1"/>
</dbReference>
<dbReference type="SUPFAM" id="SSF56784">
    <property type="entry name" value="HAD-like"/>
    <property type="match status" value="1"/>
</dbReference>
<evidence type="ECO:0000313" key="2">
    <source>
        <dbReference type="Proteomes" id="UP001197875"/>
    </source>
</evidence>
<dbReference type="SFLD" id="SFLDG01135">
    <property type="entry name" value="C1.5.6:_HAD__Beta-PGM__Phospha"/>
    <property type="match status" value="1"/>
</dbReference>
<dbReference type="InterPro" id="IPR036412">
    <property type="entry name" value="HAD-like_sf"/>
</dbReference>
<sequence>MTEKQWKGAIFDLDGTLLDSMGVWDQVDIDFLKKRNLPMPDDYKQKIAAMGFPEAARYTIERFGFSETPEMLLQEWREMAREAYALHVDLKPGAKDYLEKLKSQGIPIAAATSGDRELFIPCLKHNDIYEYFDAIVTVSEVKRGKGFPDIYERAAELIGVAPAECMVFEDLTAGVKGALDGGFQAMGILDDSSKKEWESIRKMATCTIRDFQELL</sequence>
<organism evidence="1 2">
    <name type="scientific">Fusicatenibacter faecihominis</name>
    <dbReference type="NCBI Taxonomy" id="2881276"/>
    <lineage>
        <taxon>Bacteria</taxon>
        <taxon>Bacillati</taxon>
        <taxon>Bacillota</taxon>
        <taxon>Clostridia</taxon>
        <taxon>Lachnospirales</taxon>
        <taxon>Lachnospiraceae</taxon>
        <taxon>Fusicatenibacter</taxon>
    </lineage>
</organism>
<name>A0AAE3J6P3_9FIRM</name>
<gene>
    <name evidence="1" type="ORF">LKD71_09855</name>
</gene>